<dbReference type="PANTHER" id="PTHR33734">
    <property type="entry name" value="LYSM DOMAIN-CONTAINING GPI-ANCHORED PROTEIN 2"/>
    <property type="match status" value="1"/>
</dbReference>
<comment type="caution">
    <text evidence="3">The sequence shown here is derived from an EMBL/GenBank/DDBJ whole genome shotgun (WGS) entry which is preliminary data.</text>
</comment>
<dbReference type="SMART" id="SM00257">
    <property type="entry name" value="LysM"/>
    <property type="match status" value="1"/>
</dbReference>
<feature type="compositionally biased region" description="Low complexity" evidence="1">
    <location>
        <begin position="126"/>
        <end position="151"/>
    </location>
</feature>
<feature type="region of interest" description="Disordered" evidence="1">
    <location>
        <begin position="126"/>
        <end position="181"/>
    </location>
</feature>
<dbReference type="AlphaFoldDB" id="A0A077MH14"/>
<accession>A0A077MH14</accession>
<dbReference type="EMBL" id="CAJC01000214">
    <property type="protein sequence ID" value="CCI55077.1"/>
    <property type="molecule type" value="Genomic_DNA"/>
</dbReference>
<dbReference type="Gene3D" id="3.10.350.10">
    <property type="entry name" value="LysM domain"/>
    <property type="match status" value="1"/>
</dbReference>
<evidence type="ECO:0000313" key="4">
    <source>
        <dbReference type="Proteomes" id="UP000035720"/>
    </source>
</evidence>
<organism evidence="3 4">
    <name type="scientific">Nostocoides jenkinsii Ben 74</name>
    <dbReference type="NCBI Taxonomy" id="1193518"/>
    <lineage>
        <taxon>Bacteria</taxon>
        <taxon>Bacillati</taxon>
        <taxon>Actinomycetota</taxon>
        <taxon>Actinomycetes</taxon>
        <taxon>Micrococcales</taxon>
        <taxon>Intrasporangiaceae</taxon>
        <taxon>Nostocoides</taxon>
    </lineage>
</organism>
<dbReference type="Proteomes" id="UP000035720">
    <property type="component" value="Unassembled WGS sequence"/>
</dbReference>
<dbReference type="InterPro" id="IPR036779">
    <property type="entry name" value="LysM_dom_sf"/>
</dbReference>
<dbReference type="PANTHER" id="PTHR33734:SF22">
    <property type="entry name" value="MEMBRANE-BOUND LYTIC MUREIN TRANSGLYCOSYLASE D"/>
    <property type="match status" value="1"/>
</dbReference>
<dbReference type="STRING" id="1193518.BN13_980014"/>
<evidence type="ECO:0000256" key="1">
    <source>
        <dbReference type="SAM" id="MobiDB-lite"/>
    </source>
</evidence>
<evidence type="ECO:0000259" key="2">
    <source>
        <dbReference type="PROSITE" id="PS51782"/>
    </source>
</evidence>
<protein>
    <recommendedName>
        <fullName evidence="2">LysM domain-containing protein</fullName>
    </recommendedName>
</protein>
<proteinExistence type="predicted"/>
<dbReference type="SUPFAM" id="SSF54106">
    <property type="entry name" value="LysM domain"/>
    <property type="match status" value="1"/>
</dbReference>
<keyword evidence="4" id="KW-1185">Reference proteome</keyword>
<gene>
    <name evidence="3" type="ORF">BN13_980014</name>
</gene>
<dbReference type="PROSITE" id="PS51782">
    <property type="entry name" value="LYSM"/>
    <property type="match status" value="1"/>
</dbReference>
<dbReference type="Pfam" id="PF01476">
    <property type="entry name" value="LysM"/>
    <property type="match status" value="1"/>
</dbReference>
<feature type="compositionally biased region" description="Polar residues" evidence="1">
    <location>
        <begin position="172"/>
        <end position="181"/>
    </location>
</feature>
<dbReference type="InterPro" id="IPR018392">
    <property type="entry name" value="LysM"/>
</dbReference>
<feature type="domain" description="LysM" evidence="2">
    <location>
        <begin position="79"/>
        <end position="123"/>
    </location>
</feature>
<sequence>MSGTVSQSCTTSFTSSTADTLAYSRLSSAATRHTVVCLTSPVGPGKDHPAIMVPLLFVSLPAALPTIDVTSALHAAETQRHTVVDGETVFDIAQRYGTTVSAIAAANGLSDPSLILPGAVLSIPSGTSGTTATAPTTSGSTYTVAPATRSRASPRRRAAASRQSRPPMASRLTTSSMSARV</sequence>
<dbReference type="CDD" id="cd00118">
    <property type="entry name" value="LysM"/>
    <property type="match status" value="1"/>
</dbReference>
<name>A0A077MH14_9MICO</name>
<feature type="compositionally biased region" description="Low complexity" evidence="1">
    <location>
        <begin position="160"/>
        <end position="171"/>
    </location>
</feature>
<evidence type="ECO:0000313" key="3">
    <source>
        <dbReference type="EMBL" id="CCI55077.1"/>
    </source>
</evidence>
<reference evidence="3 4" key="1">
    <citation type="journal article" date="2013" name="ISME J.">
        <title>A metabolic model for members of the genus Tetrasphaera involved in enhanced biological phosphorus removal.</title>
        <authorList>
            <person name="Kristiansen R."/>
            <person name="Nguyen H.T.T."/>
            <person name="Saunders A.M."/>
            <person name="Nielsen J.L."/>
            <person name="Wimmer R."/>
            <person name="Le V.Q."/>
            <person name="McIlroy S.J."/>
            <person name="Petrovski S."/>
            <person name="Seviour R.J."/>
            <person name="Calteau A."/>
            <person name="Nielsen K.L."/>
            <person name="Nielsen P.H."/>
        </authorList>
    </citation>
    <scope>NUCLEOTIDE SEQUENCE [LARGE SCALE GENOMIC DNA]</scope>
    <source>
        <strain evidence="3 4">Ben 74</strain>
    </source>
</reference>